<evidence type="ECO:0000313" key="2">
    <source>
        <dbReference type="EMBL" id="MFD2408267.1"/>
    </source>
</evidence>
<sequence length="103" mass="11759">MRHCSVQVRGLLTREELDRYNALIEVGSYLEDQTRYDLAYNIQKEIDILILPAIERLKDKGRARDRATAEYLESLRDGDEDEDEEDTAGKDEDGKVNGGDPSL</sequence>
<accession>A0ABW5F325</accession>
<comment type="caution">
    <text evidence="2">The sequence shown here is derived from an EMBL/GenBank/DDBJ whole genome shotgun (WGS) entry which is preliminary data.</text>
</comment>
<organism evidence="2 3">
    <name type="scientific">Paenibacillus rhizoplanae</name>
    <dbReference type="NCBI Taxonomy" id="1917181"/>
    <lineage>
        <taxon>Bacteria</taxon>
        <taxon>Bacillati</taxon>
        <taxon>Bacillota</taxon>
        <taxon>Bacilli</taxon>
        <taxon>Bacillales</taxon>
        <taxon>Paenibacillaceae</taxon>
        <taxon>Paenibacillus</taxon>
    </lineage>
</organism>
<dbReference type="EMBL" id="JBHUKY010000001">
    <property type="protein sequence ID" value="MFD2408267.1"/>
    <property type="molecule type" value="Genomic_DNA"/>
</dbReference>
<gene>
    <name evidence="2" type="ORF">ACFSX3_00190</name>
</gene>
<reference evidence="3" key="1">
    <citation type="journal article" date="2019" name="Int. J. Syst. Evol. Microbiol.">
        <title>The Global Catalogue of Microorganisms (GCM) 10K type strain sequencing project: providing services to taxonomists for standard genome sequencing and annotation.</title>
        <authorList>
            <consortium name="The Broad Institute Genomics Platform"/>
            <consortium name="The Broad Institute Genome Sequencing Center for Infectious Disease"/>
            <person name="Wu L."/>
            <person name="Ma J."/>
        </authorList>
    </citation>
    <scope>NUCLEOTIDE SEQUENCE [LARGE SCALE GENOMIC DNA]</scope>
    <source>
        <strain evidence="3">CCM 8725</strain>
    </source>
</reference>
<keyword evidence="3" id="KW-1185">Reference proteome</keyword>
<proteinExistence type="predicted"/>
<protein>
    <recommendedName>
        <fullName evidence="4">Spo0E like sporulation regulatory protein</fullName>
    </recommendedName>
</protein>
<evidence type="ECO:0008006" key="4">
    <source>
        <dbReference type="Google" id="ProtNLM"/>
    </source>
</evidence>
<name>A0ABW5F325_9BACL</name>
<dbReference type="Proteomes" id="UP001597448">
    <property type="component" value="Unassembled WGS sequence"/>
</dbReference>
<dbReference type="RefSeq" id="WP_209994514.1">
    <property type="nucleotide sequence ID" value="NZ_JBHSVQ010000001.1"/>
</dbReference>
<evidence type="ECO:0000256" key="1">
    <source>
        <dbReference type="SAM" id="MobiDB-lite"/>
    </source>
</evidence>
<feature type="region of interest" description="Disordered" evidence="1">
    <location>
        <begin position="70"/>
        <end position="103"/>
    </location>
</feature>
<evidence type="ECO:0000313" key="3">
    <source>
        <dbReference type="Proteomes" id="UP001597448"/>
    </source>
</evidence>